<dbReference type="InterPro" id="IPR013758">
    <property type="entry name" value="Topo_IIA_A/C_ab"/>
</dbReference>
<dbReference type="Gene3D" id="3.10.28.10">
    <property type="entry name" value="Homing endonucleases"/>
    <property type="match status" value="1"/>
</dbReference>
<dbReference type="Pfam" id="PF00204">
    <property type="entry name" value="DNA_gyraseB"/>
    <property type="match status" value="1"/>
</dbReference>
<dbReference type="PROSITE" id="PS52040">
    <property type="entry name" value="TOPO_IIA"/>
    <property type="match status" value="1"/>
</dbReference>
<dbReference type="InterPro" id="IPR004042">
    <property type="entry name" value="Intein_endonuc_central"/>
</dbReference>
<dbReference type="Gene3D" id="1.10.268.10">
    <property type="entry name" value="Topoisomerase, domain 3"/>
    <property type="match status" value="1"/>
</dbReference>
<dbReference type="InterPro" id="IPR013759">
    <property type="entry name" value="Topo_IIA_B_C"/>
</dbReference>
<evidence type="ECO:0000256" key="4">
    <source>
        <dbReference type="ARBA" id="ARBA00001946"/>
    </source>
</evidence>
<dbReference type="InterPro" id="IPR013760">
    <property type="entry name" value="Topo_IIA-like_dom_sf"/>
</dbReference>
<comment type="cofactor">
    <cofactor evidence="2">
        <name>Ca(2+)</name>
        <dbReference type="ChEBI" id="CHEBI:29108"/>
    </cofactor>
</comment>
<dbReference type="SUPFAM" id="SSF55608">
    <property type="entry name" value="Homing endonucleases"/>
    <property type="match status" value="1"/>
</dbReference>
<evidence type="ECO:0000256" key="9">
    <source>
        <dbReference type="ARBA" id="ARBA00022741"/>
    </source>
</evidence>
<dbReference type="InterPro" id="IPR050634">
    <property type="entry name" value="DNA_Topoisomerase_II"/>
</dbReference>
<comment type="cofactor">
    <cofactor evidence="3">
        <name>Mn(2+)</name>
        <dbReference type="ChEBI" id="CHEBI:29035"/>
    </cofactor>
</comment>
<dbReference type="InterPro" id="IPR013757">
    <property type="entry name" value="Topo_IIA_A_a_sf"/>
</dbReference>
<keyword evidence="13 16" id="KW-0238">DNA-binding</keyword>
<keyword evidence="14" id="KW-0413">Isomerase</keyword>
<evidence type="ECO:0000256" key="6">
    <source>
        <dbReference type="ARBA" id="ARBA00012895"/>
    </source>
</evidence>
<dbReference type="Gene3D" id="3.30.230.10">
    <property type="match status" value="1"/>
</dbReference>
<dbReference type="InterPro" id="IPR020568">
    <property type="entry name" value="Ribosomal_Su5_D2-typ_SF"/>
</dbReference>
<evidence type="ECO:0000256" key="1">
    <source>
        <dbReference type="ARBA" id="ARBA00000185"/>
    </source>
</evidence>
<evidence type="ECO:0000256" key="14">
    <source>
        <dbReference type="ARBA" id="ARBA00023235"/>
    </source>
</evidence>
<evidence type="ECO:0000256" key="13">
    <source>
        <dbReference type="ARBA" id="ARBA00023125"/>
    </source>
</evidence>
<dbReference type="GO" id="GO:0004519">
    <property type="term" value="F:endonuclease activity"/>
    <property type="evidence" value="ECO:0007669"/>
    <property type="project" value="InterPro"/>
</dbReference>
<evidence type="ECO:0000259" key="20">
    <source>
        <dbReference type="PROSITE" id="PS52040"/>
    </source>
</evidence>
<dbReference type="SUPFAM" id="SSF56719">
    <property type="entry name" value="Type II DNA topoisomerase"/>
    <property type="match status" value="2"/>
</dbReference>
<dbReference type="SUPFAM" id="SSF54211">
    <property type="entry name" value="Ribosomal protein S5 domain 2-like"/>
    <property type="match status" value="1"/>
</dbReference>
<evidence type="ECO:0000256" key="2">
    <source>
        <dbReference type="ARBA" id="ARBA00001913"/>
    </source>
</evidence>
<feature type="domain" description="DOD-type homing endonuclease" evidence="18">
    <location>
        <begin position="968"/>
        <end position="1158"/>
    </location>
</feature>
<evidence type="ECO:0000256" key="11">
    <source>
        <dbReference type="ARBA" id="ARBA00022842"/>
    </source>
</evidence>
<dbReference type="PROSITE" id="PS00177">
    <property type="entry name" value="TOPOISOMERASE_II"/>
    <property type="match status" value="1"/>
</dbReference>
<evidence type="ECO:0000256" key="17">
    <source>
        <dbReference type="SAM" id="MobiDB-lite"/>
    </source>
</evidence>
<evidence type="ECO:0000313" key="22">
    <source>
        <dbReference type="EMBL" id="UZT29162.1"/>
    </source>
</evidence>
<evidence type="ECO:0000256" key="3">
    <source>
        <dbReference type="ARBA" id="ARBA00001936"/>
    </source>
</evidence>
<dbReference type="PROSITE" id="PS50880">
    <property type="entry name" value="TOPRIM"/>
    <property type="match status" value="1"/>
</dbReference>
<keyword evidence="11" id="KW-0460">Magnesium</keyword>
<dbReference type="Gene3D" id="2.170.16.10">
    <property type="entry name" value="Hedgehog/Intein (Hint) domain"/>
    <property type="match status" value="1"/>
</dbReference>
<dbReference type="PANTHER" id="PTHR10169:SF38">
    <property type="entry name" value="DNA TOPOISOMERASE 2"/>
    <property type="match status" value="1"/>
</dbReference>
<feature type="region of interest" description="Disordered" evidence="17">
    <location>
        <begin position="1"/>
        <end position="25"/>
    </location>
</feature>
<dbReference type="GO" id="GO:0030908">
    <property type="term" value="P:protein splicing"/>
    <property type="evidence" value="ECO:0007669"/>
    <property type="project" value="InterPro"/>
</dbReference>
<dbReference type="PRINTS" id="PR01158">
    <property type="entry name" value="TOPISMRASEII"/>
</dbReference>
<dbReference type="PROSITE" id="PS50819">
    <property type="entry name" value="INTEIN_ENDONUCLEASE"/>
    <property type="match status" value="1"/>
</dbReference>
<keyword evidence="8" id="KW-0479">Metal-binding</keyword>
<dbReference type="CDD" id="cd03481">
    <property type="entry name" value="TopoIIA_Trans_ScTopoIIA"/>
    <property type="match status" value="1"/>
</dbReference>
<evidence type="ECO:0000256" key="16">
    <source>
        <dbReference type="PROSITE-ProRule" id="PRU01384"/>
    </source>
</evidence>
<dbReference type="Gene3D" id="3.40.50.670">
    <property type="match status" value="1"/>
</dbReference>
<organism evidence="22">
    <name type="scientific">Nucleocytoviricota sp</name>
    <dbReference type="NCBI Taxonomy" id="2809609"/>
    <lineage>
        <taxon>Viruses</taxon>
        <taxon>Varidnaviria</taxon>
        <taxon>Bamfordvirae</taxon>
        <taxon>Nucleocytoviricota</taxon>
    </lineage>
</organism>
<evidence type="ECO:0000259" key="19">
    <source>
        <dbReference type="PROSITE" id="PS50880"/>
    </source>
</evidence>
<keyword evidence="9" id="KW-0547">Nucleotide-binding</keyword>
<dbReference type="InterPro" id="IPR002205">
    <property type="entry name" value="Topo_IIA_dom_A"/>
</dbReference>
<dbReference type="InterPro" id="IPR014721">
    <property type="entry name" value="Ribsml_uS5_D2-typ_fold_subgr"/>
</dbReference>
<dbReference type="GO" id="GO:0000819">
    <property type="term" value="P:sister chromatid segregation"/>
    <property type="evidence" value="ECO:0007669"/>
    <property type="project" value="TreeGrafter"/>
</dbReference>
<evidence type="ECO:0000256" key="5">
    <source>
        <dbReference type="ARBA" id="ARBA00011080"/>
    </source>
</evidence>
<dbReference type="InterPro" id="IPR036890">
    <property type="entry name" value="HATPase_C_sf"/>
</dbReference>
<dbReference type="EC" id="5.6.2.2" evidence="6"/>
<dbReference type="EMBL" id="OP765507">
    <property type="protein sequence ID" value="UZT28822.1"/>
    <property type="molecule type" value="Genomic_DNA"/>
</dbReference>
<dbReference type="InterPro" id="IPR001241">
    <property type="entry name" value="Topo_IIA"/>
</dbReference>
<evidence type="ECO:0000313" key="21">
    <source>
        <dbReference type="EMBL" id="UZT28822.1"/>
    </source>
</evidence>
<dbReference type="SMART" id="SM00433">
    <property type="entry name" value="TOP2c"/>
    <property type="match status" value="1"/>
</dbReference>
<comment type="caution">
    <text evidence="16">Lacks conserved residue(s) required for the propagation of feature annotation.</text>
</comment>
<dbReference type="Gene3D" id="3.30.1490.30">
    <property type="match status" value="1"/>
</dbReference>
<dbReference type="SUPFAM" id="SSF55874">
    <property type="entry name" value="ATPase domain of HSP90 chaperone/DNA topoisomerase II/histidine kinase"/>
    <property type="match status" value="1"/>
</dbReference>
<dbReference type="EMBL" id="OP765584">
    <property type="protein sequence ID" value="UZT29162.1"/>
    <property type="molecule type" value="Genomic_DNA"/>
</dbReference>
<reference evidence="22" key="1">
    <citation type="submission" date="2022-11" db="EMBL/GenBank/DDBJ databases">
        <title>Genomics discovery of giant fungal viruses from subsurface oceanic crustal fluids.</title>
        <authorList>
            <person name="Bhattacharjee A.S."/>
            <person name="Schulz F."/>
            <person name="Woyke T."/>
            <person name="Orcutt B.N."/>
            <person name="Matinez Martinez J."/>
        </authorList>
    </citation>
    <scope>NUCLEOTIDE SEQUENCE</scope>
    <source>
        <strain evidence="21">VSAG1.JdFR</strain>
        <strain evidence="22">VSAG8.JdFR</strain>
    </source>
</reference>
<dbReference type="InterPro" id="IPR027434">
    <property type="entry name" value="Homing_endonucl"/>
</dbReference>
<dbReference type="Pfam" id="PF00521">
    <property type="entry name" value="DNA_topoisoIV"/>
    <property type="match status" value="2"/>
</dbReference>
<sequence>MPVSKKTSDENLELSKQYQKKSDKQHVLDNPDTYIGSIENVEQSSYIFNSSIESTGDNNKINNDEKNLIIEKQIKYIPGLYKLFDEAIVNCRDHQVRMEQKIIEAPIEEKKNMLQVSSIEVEIGDDNIITLKNDGNGIDVALHPEYNIWIPELIFANLRTSTNYDKSQKKIVGGKNGFGFKLVLIWSTWGRIETVDHIRKKKYVQEYKDNLNIVEKPTISSCKTKPYTKISFKPDLERMGLKTLDDDFKNLLKRRVYDIAAITDKSVKVKYNNQPLSVKNLNFENYVNLYVGTKSDTPRIYEEANERWEYAVCLAPNEEFTQVSFVNGIYTSKGGKHVDYLLNQIIKKLTTYIKEKKKVDVKPATIKEQIMLFINCTIENPAFDSQTKDYMNTAVANFGSSCNVSDKFIEKLAKMGVMNAACSLTEVKENKAAKKTDGSKVKSIRNIPKLIDANHAGTAKSKDCTIILCEGDSAKAGIVSGLSKEDRNIIGVYPLKGKLFNTRGETISKVSDNKEIAELKQILGLENSKKYTLQDVHNKLRYGKILFMTDQDLDGSHIKGLGINLFDSMWNSLINVPGFIGFMNTPILKARKSNKELMFYNEGEYKKWKEEENPSGWSVKYYKGLGTSTAKEFKEYFKEKKIVEFVNQGKQCSDSIDMVFNKKRASDRKTWLENYNREDYLDTKLPQVSYNDFINKEFIHFSKYDCERSIPNVMDGNKTSIRKILYSAFKRNLTKEIKVAQFSGYVSEHAGYHHGEASLNGAIIGMAQNYVGSNNINVLEPLGQFGCVDPETDILLWNGNIEKAKNIKVNDVLVGDDGTERIVDKIVEGYDNMYKIKNGNMDEYIVNSHHILTVSYILHKKIYWKKNINAWTMSYYDHHDKVIKNKSFSAYIKTDNNHFNTSKLSYEEAYDKLKKLSDTIPDNSIFDINIQDYLKLSNTQKKSIKGVINSEVIKWENVNTNLEIDPYILGLWLGDGMSDCHAFASFDEEIIKSWALWLDTIGCEICHLKSKPPHENHTFYIRRRINSKISAIGDLNHNSSNCEGCLTSKYKCIACDWYFEKCREEFKCNGKNINNSNVKNLNPFKELFKKFNLYKNKHVPYNYIKSSKETRLKILAGMIDSDGTLKKNIYTYSYHISQCSERKHLLESFRIISGSLGYKAKIYSNKDGTIFTLGIYGKNLNDIPVQVERKKINNDIYNSKVYITNISIENIGISKYCGWYIDKNERFLLGDFTITHNTRLQNGKDAASERYIFTQLNELTRYIYRKEDDAVLTYLEDDGEQVEPMFYVPIIPMILVNGSRGIGTGFSTDILSYDPLAIINKLQNKIKDPLNDNSELEPYYNGFKGTIEKQETGKYLVRGLYEVINNNTVKITELPVGYAIEDFKTHLEKLIADKNYVKDYDDNSTASVVEFTISFNKSIKTELIDKKSSSNETINELEKLLKLTSSLSTTNIHAFTHEEKLKKYNNTQEIIDDYYNVRMDYYKLRKEYMLNILMKELNILSNKAKFISYNLEDKIDLRKKSKEQCTKELEQLKFDKQENDDDYKYLVKMPMDSVNKENVEKLLKERDNKQKELETLKSKTLNNIYNEELDELKQKYFEYISKLKENQDNSVKKSKTTNDVKGKKKMKMVEIE</sequence>
<evidence type="ECO:0000256" key="12">
    <source>
        <dbReference type="ARBA" id="ARBA00023029"/>
    </source>
</evidence>
<dbReference type="InterPro" id="IPR031660">
    <property type="entry name" value="TOPRIM_C"/>
</dbReference>
<dbReference type="FunFam" id="3.40.50.670:FF:000001">
    <property type="entry name" value="DNA topoisomerase 2"/>
    <property type="match status" value="1"/>
</dbReference>
<evidence type="ECO:0000256" key="15">
    <source>
        <dbReference type="ARBA" id="ARBA00031138"/>
    </source>
</evidence>
<dbReference type="GO" id="GO:0006265">
    <property type="term" value="P:DNA topological change"/>
    <property type="evidence" value="ECO:0007669"/>
    <property type="project" value="InterPro"/>
</dbReference>
<dbReference type="GO" id="GO:0003677">
    <property type="term" value="F:DNA binding"/>
    <property type="evidence" value="ECO:0007669"/>
    <property type="project" value="UniProtKB-UniRule"/>
</dbReference>
<comment type="cofactor">
    <cofactor evidence="4">
        <name>Mg(2+)</name>
        <dbReference type="ChEBI" id="CHEBI:18420"/>
    </cofactor>
</comment>
<dbReference type="PRINTS" id="PR00418">
    <property type="entry name" value="TPI2FAMILY"/>
</dbReference>
<dbReference type="GO" id="GO:0046872">
    <property type="term" value="F:metal ion binding"/>
    <property type="evidence" value="ECO:0007669"/>
    <property type="project" value="UniProtKB-KW"/>
</dbReference>
<keyword evidence="10" id="KW-0067">ATP-binding</keyword>
<keyword evidence="12" id="KW-0799">Topoisomerase</keyword>
<protein>
    <recommendedName>
        <fullName evidence="7">DNA topoisomerase 2</fullName>
        <ecNumber evidence="6">5.6.2.2</ecNumber>
    </recommendedName>
    <alternativeName>
        <fullName evidence="15">DNA topoisomerase II</fullName>
    </alternativeName>
</protein>
<dbReference type="InterPro" id="IPR018522">
    <property type="entry name" value="TopoIIA_CS"/>
</dbReference>
<evidence type="ECO:0000256" key="10">
    <source>
        <dbReference type="ARBA" id="ARBA00022840"/>
    </source>
</evidence>
<comment type="similarity">
    <text evidence="5">Belongs to the type II topoisomerase family.</text>
</comment>
<proteinExistence type="inferred from homology"/>
<dbReference type="Gene3D" id="3.90.199.10">
    <property type="entry name" value="Topoisomerase II, domain 5"/>
    <property type="match status" value="2"/>
</dbReference>
<accession>A0A9E8JZ98</accession>
<dbReference type="Pfam" id="PF16898">
    <property type="entry name" value="TOPRIM_C"/>
    <property type="match status" value="1"/>
</dbReference>
<dbReference type="GO" id="GO:0005524">
    <property type="term" value="F:ATP binding"/>
    <property type="evidence" value="ECO:0007669"/>
    <property type="project" value="UniProtKB-KW"/>
</dbReference>
<dbReference type="Gene3D" id="3.30.1360.40">
    <property type="match status" value="1"/>
</dbReference>
<dbReference type="Gene3D" id="3.30.565.10">
    <property type="entry name" value="Histidine kinase-like ATPase, C-terminal domain"/>
    <property type="match status" value="1"/>
</dbReference>
<dbReference type="SMART" id="SM00434">
    <property type="entry name" value="TOP4c"/>
    <property type="match status" value="1"/>
</dbReference>
<dbReference type="InterPro" id="IPR006171">
    <property type="entry name" value="TOPRIM_dom"/>
</dbReference>
<feature type="region of interest" description="Disordered" evidence="17">
    <location>
        <begin position="1608"/>
        <end position="1632"/>
    </location>
</feature>
<feature type="domain" description="Toprim" evidence="19">
    <location>
        <begin position="464"/>
        <end position="581"/>
    </location>
</feature>
<dbReference type="GO" id="GO:0003918">
    <property type="term" value="F:DNA topoisomerase type II (double strand cut, ATP-hydrolyzing) activity"/>
    <property type="evidence" value="ECO:0007669"/>
    <property type="project" value="UniProtKB-EC"/>
</dbReference>
<dbReference type="Pfam" id="PF01751">
    <property type="entry name" value="Toprim"/>
    <property type="match status" value="1"/>
</dbReference>
<dbReference type="InterPro" id="IPR001154">
    <property type="entry name" value="TopoII_euk"/>
</dbReference>
<evidence type="ECO:0000256" key="7">
    <source>
        <dbReference type="ARBA" id="ARBA00019635"/>
    </source>
</evidence>
<comment type="catalytic activity">
    <reaction evidence="1">
        <text>ATP-dependent breakage, passage and rejoining of double-stranded DNA.</text>
        <dbReference type="EC" id="5.6.2.2"/>
    </reaction>
</comment>
<name>A0A9E8JZ98_9VIRU</name>
<evidence type="ECO:0000259" key="18">
    <source>
        <dbReference type="PROSITE" id="PS50819"/>
    </source>
</evidence>
<dbReference type="PANTHER" id="PTHR10169">
    <property type="entry name" value="DNA TOPOISOMERASE/GYRASE"/>
    <property type="match status" value="1"/>
</dbReference>
<feature type="domain" description="Topo IIA-type catalytic" evidence="20">
    <location>
        <begin position="710"/>
        <end position="1589"/>
    </location>
</feature>
<evidence type="ECO:0000256" key="8">
    <source>
        <dbReference type="ARBA" id="ARBA00022723"/>
    </source>
</evidence>
<dbReference type="InterPro" id="IPR013506">
    <property type="entry name" value="Topo_IIA_bsu_dom2"/>
</dbReference>